<accession>A0ABP9IVL1</accession>
<comment type="caution">
    <text evidence="1">The sequence shown here is derived from an EMBL/GenBank/DDBJ whole genome shotgun (WGS) entry which is preliminary data.</text>
</comment>
<dbReference type="EMBL" id="BAABIV010000034">
    <property type="protein sequence ID" value="GAA5010185.1"/>
    <property type="molecule type" value="Genomic_DNA"/>
</dbReference>
<proteinExistence type="predicted"/>
<protein>
    <submittedName>
        <fullName evidence="1">Uncharacterized protein</fullName>
    </submittedName>
</protein>
<dbReference type="RefSeq" id="WP_226026539.1">
    <property type="nucleotide sequence ID" value="NZ_BAABIV010000034.1"/>
</dbReference>
<keyword evidence="2" id="KW-1185">Reference proteome</keyword>
<dbReference type="Proteomes" id="UP001500610">
    <property type="component" value="Unassembled WGS sequence"/>
</dbReference>
<evidence type="ECO:0000313" key="1">
    <source>
        <dbReference type="EMBL" id="GAA5010185.1"/>
    </source>
</evidence>
<sequence length="192" mass="20957">MGDYFQTIVDLDAGEAEATELAERAVAWLVSEGIVLADRSVCVLGQPLGHPPGPHWSRAVTDDDPDGEPHDGLAVHIGRTVFDSGQDEPEAVTCPHCRTTIDLSDADTEETVWPRFASAITDWQDGPADADVTCPACARDVPLTAWLWADDRLAAGHLGLEFWNWPELSDDFRARLAAVLDGHRTAYLWGKL</sequence>
<reference evidence="2" key="1">
    <citation type="journal article" date="2019" name="Int. J. Syst. Evol. Microbiol.">
        <title>The Global Catalogue of Microorganisms (GCM) 10K type strain sequencing project: providing services to taxonomists for standard genome sequencing and annotation.</title>
        <authorList>
            <consortium name="The Broad Institute Genomics Platform"/>
            <consortium name="The Broad Institute Genome Sequencing Center for Infectious Disease"/>
            <person name="Wu L."/>
            <person name="Ma J."/>
        </authorList>
    </citation>
    <scope>NUCLEOTIDE SEQUENCE [LARGE SCALE GENOMIC DNA]</scope>
    <source>
        <strain evidence="2">JCM 17657</strain>
    </source>
</reference>
<gene>
    <name evidence="1" type="ORF">GCM10023257_66420</name>
</gene>
<organism evidence="1 2">
    <name type="scientific">Streptomyces hyderabadensis</name>
    <dbReference type="NCBI Taxonomy" id="598549"/>
    <lineage>
        <taxon>Bacteria</taxon>
        <taxon>Bacillati</taxon>
        <taxon>Actinomycetota</taxon>
        <taxon>Actinomycetes</taxon>
        <taxon>Kitasatosporales</taxon>
        <taxon>Streptomycetaceae</taxon>
        <taxon>Streptomyces</taxon>
    </lineage>
</organism>
<evidence type="ECO:0000313" key="2">
    <source>
        <dbReference type="Proteomes" id="UP001500610"/>
    </source>
</evidence>
<name>A0ABP9IVL1_9ACTN</name>